<evidence type="ECO:0000313" key="3">
    <source>
        <dbReference type="EMBL" id="GER54857.1"/>
    </source>
</evidence>
<dbReference type="OrthoDB" id="1725643at2759"/>
<dbReference type="GO" id="GO:0004630">
    <property type="term" value="F:phospholipase D activity"/>
    <property type="evidence" value="ECO:0007669"/>
    <property type="project" value="TreeGrafter"/>
</dbReference>
<evidence type="ECO:0000256" key="1">
    <source>
        <dbReference type="ARBA" id="ARBA00022737"/>
    </source>
</evidence>
<dbReference type="GO" id="GO:0009395">
    <property type="term" value="P:phospholipid catabolic process"/>
    <property type="evidence" value="ECO:0007669"/>
    <property type="project" value="TreeGrafter"/>
</dbReference>
<organism evidence="3 4">
    <name type="scientific">Striga asiatica</name>
    <name type="common">Asiatic witchweed</name>
    <name type="synonym">Buchnera asiatica</name>
    <dbReference type="NCBI Taxonomy" id="4170"/>
    <lineage>
        <taxon>Eukaryota</taxon>
        <taxon>Viridiplantae</taxon>
        <taxon>Streptophyta</taxon>
        <taxon>Embryophyta</taxon>
        <taxon>Tracheophyta</taxon>
        <taxon>Spermatophyta</taxon>
        <taxon>Magnoliopsida</taxon>
        <taxon>eudicotyledons</taxon>
        <taxon>Gunneridae</taxon>
        <taxon>Pentapetalae</taxon>
        <taxon>asterids</taxon>
        <taxon>lamiids</taxon>
        <taxon>Lamiales</taxon>
        <taxon>Orobanchaceae</taxon>
        <taxon>Buchnereae</taxon>
        <taxon>Striga</taxon>
    </lineage>
</organism>
<keyword evidence="2" id="KW-0443">Lipid metabolism</keyword>
<accession>A0A5A7RE16</accession>
<dbReference type="PANTHER" id="PTHR18896:SF115">
    <property type="entry name" value="PHOSPHOLIPASE D ALPHA 1"/>
    <property type="match status" value="1"/>
</dbReference>
<dbReference type="InterPro" id="IPR015679">
    <property type="entry name" value="PLipase_D_fam"/>
</dbReference>
<dbReference type="PANTHER" id="PTHR18896">
    <property type="entry name" value="PHOSPHOLIPASE D"/>
    <property type="match status" value="1"/>
</dbReference>
<protein>
    <submittedName>
        <fullName evidence="3">Phospholipase D</fullName>
    </submittedName>
</protein>
<evidence type="ECO:0000313" key="4">
    <source>
        <dbReference type="Proteomes" id="UP000325081"/>
    </source>
</evidence>
<reference evidence="4" key="1">
    <citation type="journal article" date="2019" name="Curr. Biol.">
        <title>Genome Sequence of Striga asiatica Provides Insight into the Evolution of Plant Parasitism.</title>
        <authorList>
            <person name="Yoshida S."/>
            <person name="Kim S."/>
            <person name="Wafula E.K."/>
            <person name="Tanskanen J."/>
            <person name="Kim Y.M."/>
            <person name="Honaas L."/>
            <person name="Yang Z."/>
            <person name="Spallek T."/>
            <person name="Conn C.E."/>
            <person name="Ichihashi Y."/>
            <person name="Cheong K."/>
            <person name="Cui S."/>
            <person name="Der J.P."/>
            <person name="Gundlach H."/>
            <person name="Jiao Y."/>
            <person name="Hori C."/>
            <person name="Ishida J.K."/>
            <person name="Kasahara H."/>
            <person name="Kiba T."/>
            <person name="Kim M.S."/>
            <person name="Koo N."/>
            <person name="Laohavisit A."/>
            <person name="Lee Y.H."/>
            <person name="Lumba S."/>
            <person name="McCourt P."/>
            <person name="Mortimer J.C."/>
            <person name="Mutuku J.M."/>
            <person name="Nomura T."/>
            <person name="Sasaki-Sekimoto Y."/>
            <person name="Seto Y."/>
            <person name="Wang Y."/>
            <person name="Wakatake T."/>
            <person name="Sakakibara H."/>
            <person name="Demura T."/>
            <person name="Yamaguchi S."/>
            <person name="Yoneyama K."/>
            <person name="Manabe R.I."/>
            <person name="Nelson D.C."/>
            <person name="Schulman A.H."/>
            <person name="Timko M.P."/>
            <person name="dePamphilis C.W."/>
            <person name="Choi D."/>
            <person name="Shirasu K."/>
        </authorList>
    </citation>
    <scope>NUCLEOTIDE SEQUENCE [LARGE SCALE GENOMIC DNA]</scope>
    <source>
        <strain evidence="4">cv. UVA1</strain>
    </source>
</reference>
<keyword evidence="4" id="KW-1185">Reference proteome</keyword>
<dbReference type="Proteomes" id="UP000325081">
    <property type="component" value="Unassembled WGS sequence"/>
</dbReference>
<proteinExistence type="predicted"/>
<dbReference type="GO" id="GO:0005886">
    <property type="term" value="C:plasma membrane"/>
    <property type="evidence" value="ECO:0007669"/>
    <property type="project" value="TreeGrafter"/>
</dbReference>
<name>A0A5A7RE16_STRAF</name>
<comment type="caution">
    <text evidence="3">The sequence shown here is derived from an EMBL/GenBank/DDBJ whole genome shotgun (WGS) entry which is preliminary data.</text>
</comment>
<evidence type="ECO:0000256" key="2">
    <source>
        <dbReference type="ARBA" id="ARBA00023098"/>
    </source>
</evidence>
<keyword evidence="1" id="KW-0677">Repeat</keyword>
<sequence>MNSCAKTSPFLGNNTCVTIFFAPDIKGHKPFSVRTCLFVCGLLPIPRRPCFHIYCAHNASNVIFTVKDDNPIGATLIERACVPVDELVDAEEIDRWVEILDENKNPIRENPRSTYWTSLMTATGTAGSRVPDTLVYCTLSTPREQIIVSPYTRTLTFQITSSLGGTYYESHRCWEDVFYAITNAKHLIYITAWSVYTFRFRPCYHQRIVVVVSDLPSGQSDKRRIVSFVGGIDLCDGSYDSPFHRKTCRLGNSSNNDGHSRFVQASSPHG</sequence>
<gene>
    <name evidence="3" type="ORF">STAS_32487</name>
</gene>
<dbReference type="AlphaFoldDB" id="A0A5A7RE16"/>
<dbReference type="EMBL" id="BKCP01011625">
    <property type="protein sequence ID" value="GER54857.1"/>
    <property type="molecule type" value="Genomic_DNA"/>
</dbReference>